<organism evidence="2 3">
    <name type="scientific">Meloidogyne hapla</name>
    <name type="common">Root-knot nematode worm</name>
    <dbReference type="NCBI Taxonomy" id="6305"/>
    <lineage>
        <taxon>Eukaryota</taxon>
        <taxon>Metazoa</taxon>
        <taxon>Ecdysozoa</taxon>
        <taxon>Nematoda</taxon>
        <taxon>Chromadorea</taxon>
        <taxon>Rhabditida</taxon>
        <taxon>Tylenchina</taxon>
        <taxon>Tylenchomorpha</taxon>
        <taxon>Tylenchoidea</taxon>
        <taxon>Meloidogynidae</taxon>
        <taxon>Meloidogyninae</taxon>
        <taxon>Meloidogyne</taxon>
    </lineage>
</organism>
<keyword evidence="2" id="KW-1185">Reference proteome</keyword>
<feature type="compositionally biased region" description="Basic and acidic residues" evidence="1">
    <location>
        <begin position="551"/>
        <end position="565"/>
    </location>
</feature>
<accession>A0A1I8B2N7</accession>
<evidence type="ECO:0000313" key="3">
    <source>
        <dbReference type="WBParaSite" id="MhA1_Contig1238.frz3.gene15"/>
    </source>
</evidence>
<evidence type="ECO:0000256" key="1">
    <source>
        <dbReference type="SAM" id="MobiDB-lite"/>
    </source>
</evidence>
<evidence type="ECO:0000313" key="2">
    <source>
        <dbReference type="Proteomes" id="UP000095281"/>
    </source>
</evidence>
<dbReference type="Proteomes" id="UP000095281">
    <property type="component" value="Unplaced"/>
</dbReference>
<dbReference type="WBParaSite" id="MhA1_Contig1238.frz3.gene15">
    <property type="protein sequence ID" value="MhA1_Contig1238.frz3.gene15"/>
    <property type="gene ID" value="MhA1_Contig1238.frz3.gene15"/>
</dbReference>
<feature type="region of interest" description="Disordered" evidence="1">
    <location>
        <begin position="535"/>
        <end position="574"/>
    </location>
</feature>
<feature type="compositionally biased region" description="Acidic residues" evidence="1">
    <location>
        <begin position="474"/>
        <end position="485"/>
    </location>
</feature>
<name>A0A1I8B2N7_MELHA</name>
<proteinExistence type="predicted"/>
<feature type="region of interest" description="Disordered" evidence="1">
    <location>
        <begin position="474"/>
        <end position="499"/>
    </location>
</feature>
<protein>
    <submittedName>
        <fullName evidence="3">Tudor domain-containing protein</fullName>
    </submittedName>
</protein>
<reference evidence="3" key="1">
    <citation type="submission" date="2016-11" db="UniProtKB">
        <authorList>
            <consortium name="WormBaseParasite"/>
        </authorList>
    </citation>
    <scope>IDENTIFICATION</scope>
</reference>
<sequence length="630" mass="71600">MLLNNALSNNNLNYSNQQSDELEDDYFISRSLLALLAPKAIFFDGPSLDVADRLRRYVPFRKIGTLTTIDYANGFFTFTLSSEEDSRDYMDFARKINDFYSKEENRIKVSRYEVQTDRDYICECVGELGGRGYFRCRIGEPVYTDTEETREAFLIDLGRFAVVYIDNLFALDPSFNEGNLYYAFTIKCSALDAATLEKLGLPPLDDFRVGNIVEVLICSIHEPCLGIIGSVTNVGKRIRSEAMLGGLDGELAAKWISLLTSISPSTKPLKRRIKGSLAVGDLDEWCLVTIANMHSIESIYVRDAAASIRLNALQKYLNNFYEDGENREKMRMTTERYSKLRRGTPLVIFDGAQFFRAKVHSVCVEHELLDVECIDYPHMHFHGLGFNDDGTLFMLSESFDLPAQCFPINLTKNLPAVDSRRLSNLAFNYINVGSVAFVRSFRGGGGFQHKYVLEFADEQPDLLTVLFKLLAEEKEDEGGNGDSNEEQNSQSTSPIKTPQLFPRNALRPILRRVPFDGSPERVFNFVDIKEGLETKSDDVSSSTDENESNAEEAKEKEDLEDKQDDKNEDENKEEVVEANRMSFLCFILFYPLYPLNVDEEVEVGHPRFNRKQFPSTPPRTVEAISHNMSR</sequence>
<dbReference type="AlphaFoldDB" id="A0A1I8B2N7"/>